<evidence type="ECO:0000313" key="12">
    <source>
        <dbReference type="Proteomes" id="UP000651728"/>
    </source>
</evidence>
<dbReference type="InterPro" id="IPR006935">
    <property type="entry name" value="Helicase/UvrB_N"/>
</dbReference>
<feature type="domain" description="HD Cas3-type" evidence="10">
    <location>
        <begin position="772"/>
        <end position="974"/>
    </location>
</feature>
<evidence type="ECO:0000256" key="2">
    <source>
        <dbReference type="ARBA" id="ARBA00009046"/>
    </source>
</evidence>
<comment type="similarity">
    <text evidence="1">In the N-terminal section; belongs to the CRISPR-associated nuclease Cas3-HD family.</text>
</comment>
<dbReference type="InterPro" id="IPR027417">
    <property type="entry name" value="P-loop_NTPase"/>
</dbReference>
<keyword evidence="8" id="KW-0051">Antiviral defense</keyword>
<keyword evidence="12" id="KW-1185">Reference proteome</keyword>
<dbReference type="InterPro" id="IPR038257">
    <property type="entry name" value="CRISPR-assoc_Cas3_HD_sf"/>
</dbReference>
<dbReference type="SUPFAM" id="SSF52540">
    <property type="entry name" value="P-loop containing nucleoside triphosphate hydrolases"/>
    <property type="match status" value="1"/>
</dbReference>
<name>A0ABQ4FLF1_9ACTN</name>
<feature type="region of interest" description="Disordered" evidence="9">
    <location>
        <begin position="565"/>
        <end position="589"/>
    </location>
</feature>
<evidence type="ECO:0000313" key="11">
    <source>
        <dbReference type="EMBL" id="GIH35644.1"/>
    </source>
</evidence>
<keyword evidence="7" id="KW-0067">ATP-binding</keyword>
<keyword evidence="5" id="KW-0378">Hydrolase</keyword>
<evidence type="ECO:0000256" key="8">
    <source>
        <dbReference type="ARBA" id="ARBA00023118"/>
    </source>
</evidence>
<keyword evidence="4" id="KW-0547">Nucleotide-binding</keyword>
<evidence type="ECO:0000256" key="7">
    <source>
        <dbReference type="ARBA" id="ARBA00022840"/>
    </source>
</evidence>
<dbReference type="EMBL" id="BOOB01000047">
    <property type="protein sequence ID" value="GIH35644.1"/>
    <property type="molecule type" value="Genomic_DNA"/>
</dbReference>
<comment type="caution">
    <text evidence="11">The sequence shown here is derived from an EMBL/GenBank/DDBJ whole genome shotgun (WGS) entry which is preliminary data.</text>
</comment>
<dbReference type="Gene3D" id="3.40.50.300">
    <property type="entry name" value="P-loop containing nucleotide triphosphate hydrolases"/>
    <property type="match status" value="2"/>
</dbReference>
<dbReference type="Pfam" id="PF04851">
    <property type="entry name" value="ResIII"/>
    <property type="match status" value="1"/>
</dbReference>
<dbReference type="Pfam" id="PF22590">
    <property type="entry name" value="Cas3-like_C_2"/>
    <property type="match status" value="1"/>
</dbReference>
<dbReference type="SUPFAM" id="SSF109604">
    <property type="entry name" value="HD-domain/PDEase-like"/>
    <property type="match status" value="1"/>
</dbReference>
<comment type="similarity">
    <text evidence="2">In the central section; belongs to the CRISPR-associated helicase Cas3 family.</text>
</comment>
<dbReference type="PROSITE" id="PS51643">
    <property type="entry name" value="HD_CAS3"/>
    <property type="match status" value="1"/>
</dbReference>
<evidence type="ECO:0000256" key="1">
    <source>
        <dbReference type="ARBA" id="ARBA00006847"/>
    </source>
</evidence>
<evidence type="ECO:0000256" key="6">
    <source>
        <dbReference type="ARBA" id="ARBA00022806"/>
    </source>
</evidence>
<evidence type="ECO:0000259" key="10">
    <source>
        <dbReference type="PROSITE" id="PS51643"/>
    </source>
</evidence>
<evidence type="ECO:0000256" key="3">
    <source>
        <dbReference type="ARBA" id="ARBA00022723"/>
    </source>
</evidence>
<dbReference type="NCBIfam" id="TIGR01596">
    <property type="entry name" value="cas3_HD"/>
    <property type="match status" value="1"/>
</dbReference>
<organism evidence="11 12">
    <name type="scientific">Microbispora amethystogenes</name>
    <dbReference type="NCBI Taxonomy" id="1427754"/>
    <lineage>
        <taxon>Bacteria</taxon>
        <taxon>Bacillati</taxon>
        <taxon>Actinomycetota</taxon>
        <taxon>Actinomycetes</taxon>
        <taxon>Streptosporangiales</taxon>
        <taxon>Streptosporangiaceae</taxon>
        <taxon>Microbispora</taxon>
    </lineage>
</organism>
<dbReference type="InterPro" id="IPR054712">
    <property type="entry name" value="Cas3-like_dom"/>
</dbReference>
<protein>
    <recommendedName>
        <fullName evidence="10">HD Cas3-type domain-containing protein</fullName>
    </recommendedName>
</protein>
<keyword evidence="6" id="KW-0347">Helicase</keyword>
<evidence type="ECO:0000256" key="4">
    <source>
        <dbReference type="ARBA" id="ARBA00022741"/>
    </source>
</evidence>
<dbReference type="InterPro" id="IPR006483">
    <property type="entry name" value="CRISPR-assoc_Cas3_HD"/>
</dbReference>
<evidence type="ECO:0000256" key="5">
    <source>
        <dbReference type="ARBA" id="ARBA00022801"/>
    </source>
</evidence>
<evidence type="ECO:0000256" key="9">
    <source>
        <dbReference type="SAM" id="MobiDB-lite"/>
    </source>
</evidence>
<accession>A0ABQ4FLF1</accession>
<dbReference type="NCBIfam" id="TIGR02621">
    <property type="entry name" value="cas3_GSU0051"/>
    <property type="match status" value="1"/>
</dbReference>
<dbReference type="Proteomes" id="UP000651728">
    <property type="component" value="Unassembled WGS sequence"/>
</dbReference>
<dbReference type="RefSeq" id="WP_204288355.1">
    <property type="nucleotide sequence ID" value="NZ_BAABEJ010000007.1"/>
</dbReference>
<reference evidence="11 12" key="1">
    <citation type="submission" date="2021-01" db="EMBL/GenBank/DDBJ databases">
        <title>Whole genome shotgun sequence of Microbispora amethystogenes NBRC 101907.</title>
        <authorList>
            <person name="Komaki H."/>
            <person name="Tamura T."/>
        </authorList>
    </citation>
    <scope>NUCLEOTIDE SEQUENCE [LARGE SCALE GENOMIC DNA]</scope>
    <source>
        <strain evidence="11 12">NBRC 101907</strain>
    </source>
</reference>
<dbReference type="InterPro" id="IPR013444">
    <property type="entry name" value="Helicase_Cas3_CRISPR-ass_Anaes"/>
</dbReference>
<gene>
    <name evidence="11" type="ORF">Mam01_58080</name>
</gene>
<proteinExistence type="inferred from homology"/>
<sequence>MTGLHRRDFAAFYAQVHTTGDGDRREPFPWQEQLLDRVLAGGWPELIDVPTGLGKTSVLDIAIFAAALDRGSVPRRCFFVVDRRLIVDEAYRHACRLRDALTAASADSVAGKVAAALLVEHDEEPLDVTRMRGGVTWSWRWLERPDRQAIVVGTVDQIGSRFLFRGYGVSDQLRPIDAALVGTDSLIIVDEAHLSRPFLTTLADALAQDTTPAEVKPVVVTMTASPTAQGPRVHRITDADEQHPVAGKRLHAGKTAHLVEVSEATKKNNDQQVVATLAQWAEHLSHTNPVVGVICNTVARARAVFEHLHGAYPGRCMLLTGRIRPVDRDYLLLEWYDRIKAGRACEPDDPVFVVATQTVEVGANLDFSALVTESASLPPLIQRFGRLNRLGSAPAAPAVIVHTELDREGVYGEARQATWQWLTTLQTPAAFRPGTPSPSLTEEGIDVSPAALRRLTAVMFEQDRETWEQLQGAEAYTPYLSPAHLDAWARTSPVPSPNDPSPAPFLHGLQREVPHVSLAWRELARDEEKWCQALEALPVMAEESIEVPLLAVRQWLSGQQITARFADVEGEPSPDETPRSASSPGDGVPRRVVRFRSRELVEVIGGDEIRPGDRIVVPVSYGGCDAFGWNSALRQALRDIGDLCGGNGKRRAAVRLGPTLTAAIAAHDPELAGALREVVDTAERDRQAEQMDAGAYCRQIEQILRARPDVIEVLGADLDHDGDDVPPHLAVLRRLALAKKPKVEEHLASGTVVLTSDITSYGEDDSAQGSSTARTPMRLDDHQWAVRKRAEEFARNLQLPVPLVQAVGLAALWHDEGKRDERFQAMLHGGDRWAAAAAEAEDPPRILAKSGMNPLDRQLFRAAQQRAGYPAGMRHEALSAQIADALLDDTTTVDRNLVVHLIAAHHGYNRPLLKPVTDPSPVTGIQRHGEKIEVDTARSIDWSSPQRFTNLASVYGRWGLARLEAIVRLADIWCSAREEHEA</sequence>
<keyword evidence="3" id="KW-0479">Metal-binding</keyword>
<dbReference type="Gene3D" id="1.10.3210.30">
    <property type="match status" value="1"/>
</dbReference>